<dbReference type="SUPFAM" id="SSF52540">
    <property type="entry name" value="P-loop containing nucleoside triphosphate hydrolases"/>
    <property type="match status" value="1"/>
</dbReference>
<gene>
    <name evidence="2" type="ORF">Daura_33500</name>
</gene>
<organism evidence="2 3">
    <name type="scientific">Dactylosporangium aurantiacum</name>
    <dbReference type="NCBI Taxonomy" id="35754"/>
    <lineage>
        <taxon>Bacteria</taxon>
        <taxon>Bacillati</taxon>
        <taxon>Actinomycetota</taxon>
        <taxon>Actinomycetes</taxon>
        <taxon>Micromonosporales</taxon>
        <taxon>Micromonosporaceae</taxon>
        <taxon>Dactylosporangium</taxon>
    </lineage>
</organism>
<dbReference type="EMBL" id="CP073767">
    <property type="protein sequence ID" value="UWZ51635.1"/>
    <property type="molecule type" value="Genomic_DNA"/>
</dbReference>
<dbReference type="AlphaFoldDB" id="A0A9Q9IC21"/>
<keyword evidence="3" id="KW-1185">Reference proteome</keyword>
<dbReference type="PANTHER" id="PTHR47691:SF3">
    <property type="entry name" value="HTH-TYPE TRANSCRIPTIONAL REGULATOR RV0890C-RELATED"/>
    <property type="match status" value="1"/>
</dbReference>
<dbReference type="InterPro" id="IPR011990">
    <property type="entry name" value="TPR-like_helical_dom_sf"/>
</dbReference>
<dbReference type="PRINTS" id="PR00364">
    <property type="entry name" value="DISEASERSIST"/>
</dbReference>
<dbReference type="PANTHER" id="PTHR47691">
    <property type="entry name" value="REGULATOR-RELATED"/>
    <property type="match status" value="1"/>
</dbReference>
<sequence>MTERRLTVHVLGRADLALGGHPLTDLASVKASALLIYLSVTGTAHPRSALAGLLWSDLPEATARANLRLVLTKLRRVVPDHLDVTRQRVAVTGVWVDAVEVARAVTAPGLDDAAVRLCRGEFLHGFDVPGAALFDDWVAARRAEARTDMLALLDRAVRQARDRADPAAGVEAARRMLDVDRLHEEAHRTLMWFLAAGGQRAAAVAQYETCRYLLGEELGVDPSAATTALRDEIAGAAEAPPPVPPQPPAPAPPRPLTALIGRAAELARLHRLLDDPACRLATLIGPGGVGKTRLAVELADARRDRRRHGVVFVSFAGLGAGTGTDADVVVAGLAAAFGVGLTVPRDPLDLLVDHVRGRELLLVLDNLEHLPGAAAPIAALLRRAPGVQLLATSRRPLGLGVEWLVEVPGLPFPPAGAGGAAAGYAAVQLFQERARLLRPGVEADVEGIARICRLVAGLPLAIELAARWVRSAAPGVIADRLAHGLELLETGAPDVEPRHRSIRSVIDASMRLLTEEERRALRRLSVQHGFDLAAAEAVADAGLPLLAGLIDQSLITAGPDGRYAMHELLRQYAAGRLAEDPAEEAETRRRHAVHYDALLTAEPAGVPALDAANLRAAGEWFTATADPDALDAHLRRVWIVYRRAGWFREAQAVIGTALRRPDVPELYRGRWHRLLGEAHQQLGEAGAARQEFERALAVLGAPVPGSGGGLLAMLVVQFARRLRPGTPAPAGGRRREVHQERAATCFAINEVYWVLDEHRLMLPVSLLGLNDVERSGDADLTALIRAGHGMIVGSLGLRRLARRHLALAVATAERRGEPVVACWLGIVGGLHWTGVADWAAVDAAAARALARPAAPLHRWADDVRLVAGVAQHLTGRHAEAVAAAAECVAAGRERRDPVVHLWGLLLLIEATLRADPADPALDGWLLEASALLPHAATVDAARCHTAAARAHLAAGRREQAWQAVRTADRLLGPRPARAQYGLDAHAGVAEVCQALLDDGGDVPAELRRVEATAVRRLRRYARRYPMAGPRALLVLGRHLALRGRTRAARRAWSRAARDAERLRMPPEAARAADLRGSAPP</sequence>
<dbReference type="Pfam" id="PF03704">
    <property type="entry name" value="BTAD"/>
    <property type="match status" value="1"/>
</dbReference>
<dbReference type="InterPro" id="IPR027417">
    <property type="entry name" value="P-loop_NTPase"/>
</dbReference>
<protein>
    <recommendedName>
        <fullName evidence="1">Bacterial transcriptional activator domain-containing protein</fullName>
    </recommendedName>
</protein>
<dbReference type="SUPFAM" id="SSF48452">
    <property type="entry name" value="TPR-like"/>
    <property type="match status" value="1"/>
</dbReference>
<dbReference type="Gene3D" id="1.25.40.10">
    <property type="entry name" value="Tetratricopeptide repeat domain"/>
    <property type="match status" value="2"/>
</dbReference>
<evidence type="ECO:0000313" key="3">
    <source>
        <dbReference type="Proteomes" id="UP001058003"/>
    </source>
</evidence>
<dbReference type="SMART" id="SM01043">
    <property type="entry name" value="BTAD"/>
    <property type="match status" value="1"/>
</dbReference>
<dbReference type="KEGG" id="daur:Daura_33500"/>
<evidence type="ECO:0000313" key="2">
    <source>
        <dbReference type="EMBL" id="UWZ51635.1"/>
    </source>
</evidence>
<dbReference type="OrthoDB" id="33864at2"/>
<dbReference type="InterPro" id="IPR005158">
    <property type="entry name" value="BTAD"/>
</dbReference>
<dbReference type="Proteomes" id="UP001058003">
    <property type="component" value="Chromosome"/>
</dbReference>
<proteinExistence type="predicted"/>
<dbReference type="Gene3D" id="3.40.50.300">
    <property type="entry name" value="P-loop containing nucleotide triphosphate hydrolases"/>
    <property type="match status" value="1"/>
</dbReference>
<feature type="domain" description="Bacterial transcriptional activator" evidence="1">
    <location>
        <begin position="96"/>
        <end position="234"/>
    </location>
</feature>
<reference evidence="2" key="1">
    <citation type="submission" date="2021-04" db="EMBL/GenBank/DDBJ databases">
        <title>Dactylosporangium aurantiacum NRRL B-8018 full assembly.</title>
        <authorList>
            <person name="Hartkoorn R.C."/>
            <person name="Beaudoing E."/>
            <person name="Hot D."/>
        </authorList>
    </citation>
    <scope>NUCLEOTIDE SEQUENCE</scope>
    <source>
        <strain evidence="2">NRRL B-8018</strain>
    </source>
</reference>
<name>A0A9Q9IC21_9ACTN</name>
<accession>A0A9Q9IC21</accession>
<dbReference type="RefSeq" id="WP_156089487.1">
    <property type="nucleotide sequence ID" value="NZ_CP073767.1"/>
</dbReference>
<evidence type="ECO:0000259" key="1">
    <source>
        <dbReference type="SMART" id="SM01043"/>
    </source>
</evidence>